<gene>
    <name evidence="6" type="ORF">JKK62_14090</name>
</gene>
<dbReference type="SUPFAM" id="SSF47336">
    <property type="entry name" value="ACP-like"/>
    <property type="match status" value="1"/>
</dbReference>
<proteinExistence type="inferred from homology"/>
<dbReference type="AlphaFoldDB" id="A0A934WTQ1"/>
<dbReference type="InterPro" id="IPR000873">
    <property type="entry name" value="AMP-dep_synth/lig_dom"/>
</dbReference>
<dbReference type="Pfam" id="PF00501">
    <property type="entry name" value="AMP-binding"/>
    <property type="match status" value="1"/>
</dbReference>
<dbReference type="PANTHER" id="PTHR43201:SF5">
    <property type="entry name" value="MEDIUM-CHAIN ACYL-COA LIGASE ACSF2, MITOCHONDRIAL"/>
    <property type="match status" value="1"/>
</dbReference>
<dbReference type="PANTHER" id="PTHR43201">
    <property type="entry name" value="ACYL-COA SYNTHETASE"/>
    <property type="match status" value="1"/>
</dbReference>
<evidence type="ECO:0000259" key="4">
    <source>
        <dbReference type="Pfam" id="PF00501"/>
    </source>
</evidence>
<evidence type="ECO:0000256" key="2">
    <source>
        <dbReference type="ARBA" id="ARBA00022598"/>
    </source>
</evidence>
<dbReference type="Gene3D" id="1.10.1200.10">
    <property type="entry name" value="ACP-like"/>
    <property type="match status" value="1"/>
</dbReference>
<dbReference type="EMBL" id="JAEQMG010000149">
    <property type="protein sequence ID" value="MBK6089757.1"/>
    <property type="molecule type" value="Genomic_DNA"/>
</dbReference>
<dbReference type="InterPro" id="IPR036736">
    <property type="entry name" value="ACP-like_sf"/>
</dbReference>
<reference evidence="6" key="1">
    <citation type="submission" date="2021-01" db="EMBL/GenBank/DDBJ databases">
        <title>Genome public.</title>
        <authorList>
            <person name="Liu C."/>
            <person name="Sun Q."/>
        </authorList>
    </citation>
    <scope>NUCLEOTIDE SEQUENCE</scope>
    <source>
        <strain evidence="6">M6</strain>
    </source>
</reference>
<keyword evidence="3" id="KW-0812">Transmembrane</keyword>
<dbReference type="InterPro" id="IPR009081">
    <property type="entry name" value="PP-bd_ACP"/>
</dbReference>
<evidence type="ECO:0000259" key="5">
    <source>
        <dbReference type="Pfam" id="PF00550"/>
    </source>
</evidence>
<dbReference type="SUPFAM" id="SSF56801">
    <property type="entry name" value="Acetyl-CoA synthetase-like"/>
    <property type="match status" value="1"/>
</dbReference>
<feature type="domain" description="Carrier" evidence="5">
    <location>
        <begin position="571"/>
        <end position="631"/>
    </location>
</feature>
<organism evidence="6 7">
    <name type="scientific">Ruminococcus difficilis</name>
    <dbReference type="NCBI Taxonomy" id="2763069"/>
    <lineage>
        <taxon>Bacteria</taxon>
        <taxon>Bacillati</taxon>
        <taxon>Bacillota</taxon>
        <taxon>Clostridia</taxon>
        <taxon>Eubacteriales</taxon>
        <taxon>Oscillospiraceae</taxon>
        <taxon>Ruminococcus</taxon>
    </lineage>
</organism>
<feature type="transmembrane region" description="Helical" evidence="3">
    <location>
        <begin position="215"/>
        <end position="234"/>
    </location>
</feature>
<keyword evidence="3" id="KW-1133">Transmembrane helix</keyword>
<dbReference type="RefSeq" id="WP_201428464.1">
    <property type="nucleotide sequence ID" value="NZ_JAEQMG010000149.1"/>
</dbReference>
<dbReference type="InterPro" id="IPR042099">
    <property type="entry name" value="ANL_N_sf"/>
</dbReference>
<comment type="caution">
    <text evidence="6">The sequence shown here is derived from an EMBL/GenBank/DDBJ whole genome shotgun (WGS) entry which is preliminary data.</text>
</comment>
<dbReference type="Pfam" id="PF00550">
    <property type="entry name" value="PP-binding"/>
    <property type="match status" value="1"/>
</dbReference>
<evidence type="ECO:0000256" key="1">
    <source>
        <dbReference type="ARBA" id="ARBA00006432"/>
    </source>
</evidence>
<dbReference type="GO" id="GO:0031956">
    <property type="term" value="F:medium-chain fatty acid-CoA ligase activity"/>
    <property type="evidence" value="ECO:0007669"/>
    <property type="project" value="TreeGrafter"/>
</dbReference>
<sequence>MGDLGLGQHKTIKDFVQSKLRAFEEQGLSMETLFSLMFQEKENIMYERSAGYRVESFSYGEVEKRIKARALSLSKLLSDVAPGSVIGLSMDNSLSWIECFWAILLCGFRPLLINLRLSDEPVEGAIRDCDVQAVVSDGRTYSVRTILCDEIEPVEEPFTTCEFGKEIIVMTSGTSRHVKLCAYSAEELFYQIKGSYGIIRECDTVKRHYQDRLKLLTFLPFYHVFGLAAVYIWFSFFSRTFVELKDMKPDTITGTVRRHHVTHLFAVPLFWETVYTQARKTIRLRGEETERKFEKAMALRDKLGDSALGALFTRAAFKEVRENLFGDSIRFMITGGSSISKETMRFFNSIGYHLADGYGMSEIGITSLELSKKPSILNEGYIGKPMDGVEYRINSDGELEVKGKAIACYIIEDGEKKIINTDFFNTHDLAVCENGHYKILGRKDDLIVGISGENLNPNLIEPQLKLKDVNEICLIGALDGVNAVPTLVVSVNRFISEEKLTALDHSLKKQLEEMRLNSEIKRILYVSDSLIVGDEFKLNRFRLKQQLEENGFHEVKPLGKDEGLQDALAKRLREFFAAALDRSAEDIADSADFFLDLGGTSLDYFGMIAAMETEFSVKISTEQNLSTVAAFHRYLSEIL</sequence>
<name>A0A934WTQ1_9FIRM</name>
<keyword evidence="7" id="KW-1185">Reference proteome</keyword>
<comment type="similarity">
    <text evidence="1">Belongs to the ATP-dependent AMP-binding enzyme family.</text>
</comment>
<dbReference type="Gene3D" id="3.40.50.12780">
    <property type="entry name" value="N-terminal domain of ligase-like"/>
    <property type="match status" value="1"/>
</dbReference>
<protein>
    <submittedName>
        <fullName evidence="6">Non-ribosomal peptide synthetase</fullName>
    </submittedName>
</protein>
<evidence type="ECO:0000313" key="6">
    <source>
        <dbReference type="EMBL" id="MBK6089757.1"/>
    </source>
</evidence>
<keyword evidence="3" id="KW-0472">Membrane</keyword>
<dbReference type="GO" id="GO:0006631">
    <property type="term" value="P:fatty acid metabolic process"/>
    <property type="evidence" value="ECO:0007669"/>
    <property type="project" value="TreeGrafter"/>
</dbReference>
<dbReference type="Proteomes" id="UP000633365">
    <property type="component" value="Unassembled WGS sequence"/>
</dbReference>
<feature type="domain" description="AMP-dependent synthetase/ligase" evidence="4">
    <location>
        <begin position="53"/>
        <end position="400"/>
    </location>
</feature>
<keyword evidence="2" id="KW-0436">Ligase</keyword>
<evidence type="ECO:0000313" key="7">
    <source>
        <dbReference type="Proteomes" id="UP000633365"/>
    </source>
</evidence>
<accession>A0A934WTQ1</accession>
<evidence type="ECO:0000256" key="3">
    <source>
        <dbReference type="SAM" id="Phobius"/>
    </source>
</evidence>